<comment type="caution">
    <text evidence="2">The sequence shown here is derived from an EMBL/GenBank/DDBJ whole genome shotgun (WGS) entry which is preliminary data.</text>
</comment>
<feature type="region of interest" description="Disordered" evidence="1">
    <location>
        <begin position="26"/>
        <end position="63"/>
    </location>
</feature>
<dbReference type="EMBL" id="FPIW01000061">
    <property type="protein sequence ID" value="SFW67536.1"/>
    <property type="molecule type" value="Genomic_DNA"/>
</dbReference>
<dbReference type="AlphaFoldDB" id="A0AA94HUM1"/>
<gene>
    <name evidence="2" type="ORF">SAMN02910291_02443</name>
</gene>
<accession>A0AA94HUM1</accession>
<feature type="compositionally biased region" description="Gly residues" evidence="1">
    <location>
        <begin position="53"/>
        <end position="63"/>
    </location>
</feature>
<sequence>MGKRERQSGQWGGFLLAALMEKAALPHRPYGRGDPSAGGEGVNAPGGRRERQGGQGGLAGLRL</sequence>
<proteinExistence type="predicted"/>
<reference evidence="3" key="1">
    <citation type="submission" date="2016-11" db="EMBL/GenBank/DDBJ databases">
        <authorList>
            <person name="Jaros S."/>
            <person name="Januszkiewicz K."/>
            <person name="Wedrychowicz H."/>
        </authorList>
    </citation>
    <scope>NUCLEOTIDE SEQUENCE [LARGE SCALE GENOMIC DNA]</scope>
    <source>
        <strain evidence="3">DSM 7057</strain>
    </source>
</reference>
<evidence type="ECO:0000256" key="1">
    <source>
        <dbReference type="SAM" id="MobiDB-lite"/>
    </source>
</evidence>
<organism evidence="2 3">
    <name type="scientific">Desulfovibrio desulfuricans</name>
    <dbReference type="NCBI Taxonomy" id="876"/>
    <lineage>
        <taxon>Bacteria</taxon>
        <taxon>Pseudomonadati</taxon>
        <taxon>Thermodesulfobacteriota</taxon>
        <taxon>Desulfovibrionia</taxon>
        <taxon>Desulfovibrionales</taxon>
        <taxon>Desulfovibrionaceae</taxon>
        <taxon>Desulfovibrio</taxon>
    </lineage>
</organism>
<evidence type="ECO:0000313" key="3">
    <source>
        <dbReference type="Proteomes" id="UP000182680"/>
    </source>
</evidence>
<evidence type="ECO:0000313" key="2">
    <source>
        <dbReference type="EMBL" id="SFW67536.1"/>
    </source>
</evidence>
<protein>
    <submittedName>
        <fullName evidence="2">Uncharacterized protein</fullName>
    </submittedName>
</protein>
<name>A0AA94HUM1_DESDE</name>
<dbReference type="Proteomes" id="UP000182680">
    <property type="component" value="Unassembled WGS sequence"/>
</dbReference>